<accession>A0A2G5VU02</accession>
<organism evidence="1 2">
    <name type="scientific">Caenorhabditis nigoni</name>
    <dbReference type="NCBI Taxonomy" id="1611254"/>
    <lineage>
        <taxon>Eukaryota</taxon>
        <taxon>Metazoa</taxon>
        <taxon>Ecdysozoa</taxon>
        <taxon>Nematoda</taxon>
        <taxon>Chromadorea</taxon>
        <taxon>Rhabditida</taxon>
        <taxon>Rhabditina</taxon>
        <taxon>Rhabditomorpha</taxon>
        <taxon>Rhabditoidea</taxon>
        <taxon>Rhabditidae</taxon>
        <taxon>Peloderinae</taxon>
        <taxon>Caenorhabditis</taxon>
    </lineage>
</organism>
<name>A0A2G5VU02_9PELO</name>
<dbReference type="Proteomes" id="UP000230233">
    <property type="component" value="Chromosome I"/>
</dbReference>
<evidence type="ECO:0000313" key="2">
    <source>
        <dbReference type="Proteomes" id="UP000230233"/>
    </source>
</evidence>
<protein>
    <submittedName>
        <fullName evidence="1">Uncharacterized protein</fullName>
    </submittedName>
</protein>
<keyword evidence="2" id="KW-1185">Reference proteome</keyword>
<dbReference type="AlphaFoldDB" id="A0A2G5VU02"/>
<dbReference type="EMBL" id="PDUG01000001">
    <property type="protein sequence ID" value="PIC55258.1"/>
    <property type="molecule type" value="Genomic_DNA"/>
</dbReference>
<reference evidence="2" key="1">
    <citation type="submission" date="2017-10" db="EMBL/GenBank/DDBJ databases">
        <title>Rapid genome shrinkage in a self-fertile nematode reveals novel sperm competition proteins.</title>
        <authorList>
            <person name="Yin D."/>
            <person name="Schwarz E.M."/>
            <person name="Thomas C.G."/>
            <person name="Felde R.L."/>
            <person name="Korf I.F."/>
            <person name="Cutter A.D."/>
            <person name="Schartner C.M."/>
            <person name="Ralston E.J."/>
            <person name="Meyer B.J."/>
            <person name="Haag E.S."/>
        </authorList>
    </citation>
    <scope>NUCLEOTIDE SEQUENCE [LARGE SCALE GENOMIC DNA]</scope>
    <source>
        <strain evidence="2">JU1422</strain>
    </source>
</reference>
<comment type="caution">
    <text evidence="1">The sequence shown here is derived from an EMBL/GenBank/DDBJ whole genome shotgun (WGS) entry which is preliminary data.</text>
</comment>
<proteinExistence type="predicted"/>
<sequence length="79" mass="9470">MFRNIDFIAKLAVSVLKYPHFQRKNPNFHWCHRGYPQISDVFISKIKDFYLKQQEKLDESVKKYAEYAESRTAPNLPPH</sequence>
<evidence type="ECO:0000313" key="1">
    <source>
        <dbReference type="EMBL" id="PIC55258.1"/>
    </source>
</evidence>
<gene>
    <name evidence="1" type="primary">Cnig_chr_I.g604</name>
    <name evidence="1" type="ORF">B9Z55_000604</name>
</gene>